<dbReference type="GO" id="GO:0022857">
    <property type="term" value="F:transmembrane transporter activity"/>
    <property type="evidence" value="ECO:0007669"/>
    <property type="project" value="TreeGrafter"/>
</dbReference>
<feature type="transmembrane region" description="Helical" evidence="5">
    <location>
        <begin position="273"/>
        <end position="295"/>
    </location>
</feature>
<keyword evidence="3 5" id="KW-1133">Transmembrane helix</keyword>
<feature type="transmembrane region" description="Helical" evidence="5">
    <location>
        <begin position="115"/>
        <end position="135"/>
    </location>
</feature>
<dbReference type="AlphaFoldDB" id="A0AAD9R354"/>
<accession>A0AAD9R354</accession>
<evidence type="ECO:0000256" key="3">
    <source>
        <dbReference type="ARBA" id="ARBA00022989"/>
    </source>
</evidence>
<sequence>MPLANLPRWRRYLTVEPVVLFYTFGIFMSLPVLTQYVYFRVSELKGFPYNISETTEKGCKSDAGANSSLKNLEKEVQDIAAKIDMGNVLFQSIPSIFMVLLLGPWTDTGGRRPALLSPAVGSAIESLIIIVIMYLDLPVYILFVGEAISAVIQFVVFIGGVVSQLASGPFLKNLGFIPPYWFIFACHVTSILCVVFLVPESKKNTEGKKLRLLSFDSFKAIWSVYSKPRNDGRRNLIMLLISDGIVNLGVMGISGVVSLFVLRTPLCWGPATLGVFMAFRFFMQGFGGIVGIALLKRFLSDINVIRVGMLTQCASLTFFAFSDRTWMVFLGKNSFLVFKVLGNQELSPWDAFSSPEAPGPLSPRTDR</sequence>
<keyword evidence="4 5" id="KW-0472">Membrane</keyword>
<reference evidence="6" key="2">
    <citation type="journal article" date="2023" name="Science">
        <title>Genomic signatures of disease resistance in endangered staghorn corals.</title>
        <authorList>
            <person name="Vollmer S.V."/>
            <person name="Selwyn J.D."/>
            <person name="Despard B.A."/>
            <person name="Roesel C.L."/>
        </authorList>
    </citation>
    <scope>NUCLEOTIDE SEQUENCE</scope>
    <source>
        <strain evidence="6">K2</strain>
    </source>
</reference>
<evidence type="ECO:0000256" key="2">
    <source>
        <dbReference type="ARBA" id="ARBA00022692"/>
    </source>
</evidence>
<feature type="transmembrane region" description="Helical" evidence="5">
    <location>
        <begin position="147"/>
        <end position="167"/>
    </location>
</feature>
<dbReference type="InterPro" id="IPR036259">
    <property type="entry name" value="MFS_trans_sf"/>
</dbReference>
<keyword evidence="7" id="KW-1185">Reference proteome</keyword>
<evidence type="ECO:0000256" key="5">
    <source>
        <dbReference type="SAM" id="Phobius"/>
    </source>
</evidence>
<dbReference type="Proteomes" id="UP001249851">
    <property type="component" value="Unassembled WGS sequence"/>
</dbReference>
<comment type="caution">
    <text evidence="6">The sequence shown here is derived from an EMBL/GenBank/DDBJ whole genome shotgun (WGS) entry which is preliminary data.</text>
</comment>
<dbReference type="PANTHER" id="PTHR23507:SF1">
    <property type="entry name" value="FI18259P1-RELATED"/>
    <property type="match status" value="1"/>
</dbReference>
<dbReference type="GO" id="GO:0016020">
    <property type="term" value="C:membrane"/>
    <property type="evidence" value="ECO:0007669"/>
    <property type="project" value="UniProtKB-SubCell"/>
</dbReference>
<feature type="transmembrane region" description="Helical" evidence="5">
    <location>
        <begin position="20"/>
        <end position="39"/>
    </location>
</feature>
<protein>
    <submittedName>
        <fullName evidence="6">Proton-coupled folate transporter</fullName>
    </submittedName>
</protein>
<feature type="transmembrane region" description="Helical" evidence="5">
    <location>
        <begin position="302"/>
        <end position="321"/>
    </location>
</feature>
<reference evidence="6" key="1">
    <citation type="journal article" date="2023" name="G3 (Bethesda)">
        <title>Whole genome assembly and annotation of the endangered Caribbean coral Acropora cervicornis.</title>
        <authorList>
            <person name="Selwyn J.D."/>
            <person name="Vollmer S.V."/>
        </authorList>
    </citation>
    <scope>NUCLEOTIDE SEQUENCE</scope>
    <source>
        <strain evidence="6">K2</strain>
    </source>
</reference>
<organism evidence="6 7">
    <name type="scientific">Acropora cervicornis</name>
    <name type="common">Staghorn coral</name>
    <dbReference type="NCBI Taxonomy" id="6130"/>
    <lineage>
        <taxon>Eukaryota</taxon>
        <taxon>Metazoa</taxon>
        <taxon>Cnidaria</taxon>
        <taxon>Anthozoa</taxon>
        <taxon>Hexacorallia</taxon>
        <taxon>Scleractinia</taxon>
        <taxon>Astrocoeniina</taxon>
        <taxon>Acroporidae</taxon>
        <taxon>Acropora</taxon>
    </lineage>
</organism>
<evidence type="ECO:0000313" key="7">
    <source>
        <dbReference type="Proteomes" id="UP001249851"/>
    </source>
</evidence>
<evidence type="ECO:0000313" key="6">
    <source>
        <dbReference type="EMBL" id="KAK2572248.1"/>
    </source>
</evidence>
<proteinExistence type="predicted"/>
<name>A0AAD9R354_ACRCE</name>
<keyword evidence="2 5" id="KW-0812">Transmembrane</keyword>
<feature type="transmembrane region" description="Helical" evidence="5">
    <location>
        <begin position="236"/>
        <end position="261"/>
    </location>
</feature>
<evidence type="ECO:0000256" key="1">
    <source>
        <dbReference type="ARBA" id="ARBA00004141"/>
    </source>
</evidence>
<feature type="transmembrane region" description="Helical" evidence="5">
    <location>
        <begin position="179"/>
        <end position="199"/>
    </location>
</feature>
<dbReference type="PANTHER" id="PTHR23507">
    <property type="entry name" value="ZGC:174356"/>
    <property type="match status" value="1"/>
</dbReference>
<dbReference type="Gene3D" id="1.20.1250.20">
    <property type="entry name" value="MFS general substrate transporter like domains"/>
    <property type="match status" value="1"/>
</dbReference>
<gene>
    <name evidence="6" type="ORF">P5673_002465</name>
</gene>
<dbReference type="EMBL" id="JARQWQ010000004">
    <property type="protein sequence ID" value="KAK2572248.1"/>
    <property type="molecule type" value="Genomic_DNA"/>
</dbReference>
<comment type="subcellular location">
    <subcellularLocation>
        <location evidence="1">Membrane</location>
        <topology evidence="1">Multi-pass membrane protein</topology>
    </subcellularLocation>
</comment>
<evidence type="ECO:0000256" key="4">
    <source>
        <dbReference type="ARBA" id="ARBA00023136"/>
    </source>
</evidence>
<dbReference type="SUPFAM" id="SSF103473">
    <property type="entry name" value="MFS general substrate transporter"/>
    <property type="match status" value="1"/>
</dbReference>